<accession>A0A917YTH0</accession>
<dbReference type="RefSeq" id="WP_189123490.1">
    <property type="nucleotide sequence ID" value="NZ_BMNH01000003.1"/>
</dbReference>
<proteinExistence type="predicted"/>
<name>A0A917YTH0_9ACTN</name>
<comment type="cofactor">
    <cofactor evidence="7">
        <name>Mg(2+)</name>
        <dbReference type="ChEBI" id="CHEBI:18420"/>
    </cofactor>
</comment>
<keyword evidence="3" id="KW-0808">Transferase</keyword>
<keyword evidence="2" id="KW-1003">Cell membrane</keyword>
<evidence type="ECO:0000256" key="7">
    <source>
        <dbReference type="PIRSR" id="PIRSR600715-1"/>
    </source>
</evidence>
<keyword evidence="6 8" id="KW-0472">Membrane</keyword>
<sequence>MSGAYALAAGSVACLFSVTAAVPLKHLALRWGFTDRPGGHKRHLRPTPYLGGIAITLATVLPAMAALGFADQRITAILLAATAVALLGLIDDIASLPALTRLTVETVSAIGVVLAGVEITVTGAWPDGVITVIWIVVLTNSFNLLDNMDGSLGAVATVSAAFLAGAAFLLDQPALALLLIVLAGAALGFLPHNWSPARMFMGDAGSLFIGFVLTCSAVALSTGRGPGTAVAGLLLTTFVATVDTGVVFLSRLRAGRSPLTGGTDHVSHRLRRLGFDARSVALLLALTAAFAGALLAAMVLGWVPALSAAIVAAGTAIGLITLLLSVNADVPHRPVENPPRIRERRR</sequence>
<dbReference type="GO" id="GO:0016780">
    <property type="term" value="F:phosphotransferase activity, for other substituted phosphate groups"/>
    <property type="evidence" value="ECO:0007669"/>
    <property type="project" value="InterPro"/>
</dbReference>
<dbReference type="GO" id="GO:0046872">
    <property type="term" value="F:metal ion binding"/>
    <property type="evidence" value="ECO:0007669"/>
    <property type="project" value="UniProtKB-KW"/>
</dbReference>
<evidence type="ECO:0000256" key="6">
    <source>
        <dbReference type="ARBA" id="ARBA00023136"/>
    </source>
</evidence>
<dbReference type="GO" id="GO:0071555">
    <property type="term" value="P:cell wall organization"/>
    <property type="evidence" value="ECO:0007669"/>
    <property type="project" value="TreeGrafter"/>
</dbReference>
<feature type="transmembrane region" description="Helical" evidence="8">
    <location>
        <begin position="74"/>
        <end position="90"/>
    </location>
</feature>
<keyword evidence="10" id="KW-1185">Reference proteome</keyword>
<dbReference type="GO" id="GO:0009103">
    <property type="term" value="P:lipopolysaccharide biosynthetic process"/>
    <property type="evidence" value="ECO:0007669"/>
    <property type="project" value="TreeGrafter"/>
</dbReference>
<feature type="transmembrane region" description="Helical" evidence="8">
    <location>
        <begin position="49"/>
        <end position="67"/>
    </location>
</feature>
<keyword evidence="5 8" id="KW-1133">Transmembrane helix</keyword>
<feature type="binding site" evidence="7">
    <location>
        <position position="143"/>
    </location>
    <ligand>
        <name>Mg(2+)</name>
        <dbReference type="ChEBI" id="CHEBI:18420"/>
    </ligand>
</feature>
<dbReference type="InterPro" id="IPR000715">
    <property type="entry name" value="Glycosyl_transferase_4"/>
</dbReference>
<dbReference type="PANTHER" id="PTHR22926">
    <property type="entry name" value="PHOSPHO-N-ACETYLMURAMOYL-PENTAPEPTIDE-TRANSFERASE"/>
    <property type="match status" value="1"/>
</dbReference>
<dbReference type="Pfam" id="PF00953">
    <property type="entry name" value="Glycos_transf_4"/>
    <property type="match status" value="1"/>
</dbReference>
<keyword evidence="7" id="KW-0460">Magnesium</keyword>
<dbReference type="AlphaFoldDB" id="A0A917YTH0"/>
<protein>
    <submittedName>
        <fullName evidence="9">Glycosyltransferase</fullName>
    </submittedName>
</protein>
<feature type="binding site" evidence="7">
    <location>
        <position position="203"/>
    </location>
    <ligand>
        <name>Mg(2+)</name>
        <dbReference type="ChEBI" id="CHEBI:18420"/>
    </ligand>
</feature>
<evidence type="ECO:0000256" key="2">
    <source>
        <dbReference type="ARBA" id="ARBA00022475"/>
    </source>
</evidence>
<evidence type="ECO:0000256" key="8">
    <source>
        <dbReference type="SAM" id="Phobius"/>
    </source>
</evidence>
<evidence type="ECO:0000256" key="3">
    <source>
        <dbReference type="ARBA" id="ARBA00022679"/>
    </source>
</evidence>
<dbReference type="GO" id="GO:0005886">
    <property type="term" value="C:plasma membrane"/>
    <property type="evidence" value="ECO:0007669"/>
    <property type="project" value="UniProtKB-SubCell"/>
</dbReference>
<dbReference type="Proteomes" id="UP000646523">
    <property type="component" value="Unassembled WGS sequence"/>
</dbReference>
<evidence type="ECO:0000313" key="10">
    <source>
        <dbReference type="Proteomes" id="UP000646523"/>
    </source>
</evidence>
<feature type="transmembrane region" description="Helical" evidence="8">
    <location>
        <begin position="279"/>
        <end position="300"/>
    </location>
</feature>
<keyword evidence="7" id="KW-0479">Metal-binding</keyword>
<dbReference type="CDD" id="cd06853">
    <property type="entry name" value="GT_WecA_like"/>
    <property type="match status" value="1"/>
</dbReference>
<feature type="transmembrane region" description="Helical" evidence="8">
    <location>
        <begin position="306"/>
        <end position="326"/>
    </location>
</feature>
<feature type="transmembrane region" description="Helical" evidence="8">
    <location>
        <begin position="204"/>
        <end position="223"/>
    </location>
</feature>
<reference evidence="9" key="2">
    <citation type="submission" date="2020-09" db="EMBL/GenBank/DDBJ databases">
        <authorList>
            <person name="Sun Q."/>
            <person name="Zhou Y."/>
        </authorList>
    </citation>
    <scope>NUCLEOTIDE SEQUENCE</scope>
    <source>
        <strain evidence="9">CGMCC 4.7368</strain>
    </source>
</reference>
<comment type="subcellular location">
    <subcellularLocation>
        <location evidence="1">Cell membrane</location>
        <topology evidence="1">Multi-pass membrane protein</topology>
    </subcellularLocation>
</comment>
<evidence type="ECO:0000256" key="1">
    <source>
        <dbReference type="ARBA" id="ARBA00004651"/>
    </source>
</evidence>
<evidence type="ECO:0000256" key="4">
    <source>
        <dbReference type="ARBA" id="ARBA00022692"/>
    </source>
</evidence>
<dbReference type="PANTHER" id="PTHR22926:SF3">
    <property type="entry name" value="UNDECAPRENYL-PHOSPHATE ALPHA-N-ACETYLGLUCOSAMINYL 1-PHOSPHATE TRANSFERASE"/>
    <property type="match status" value="1"/>
</dbReference>
<feature type="transmembrane region" description="Helical" evidence="8">
    <location>
        <begin position="110"/>
        <end position="138"/>
    </location>
</feature>
<comment type="caution">
    <text evidence="9">The sequence shown here is derived from an EMBL/GenBank/DDBJ whole genome shotgun (WGS) entry which is preliminary data.</text>
</comment>
<gene>
    <name evidence="9" type="ORF">GCM10012289_17680</name>
</gene>
<keyword evidence="4 8" id="KW-0812">Transmembrane</keyword>
<organism evidence="9 10">
    <name type="scientific">Nonomuraea cavernae</name>
    <dbReference type="NCBI Taxonomy" id="2045107"/>
    <lineage>
        <taxon>Bacteria</taxon>
        <taxon>Bacillati</taxon>
        <taxon>Actinomycetota</taxon>
        <taxon>Actinomycetes</taxon>
        <taxon>Streptosporangiales</taxon>
        <taxon>Streptosporangiaceae</taxon>
        <taxon>Nonomuraea</taxon>
    </lineage>
</organism>
<evidence type="ECO:0000256" key="5">
    <source>
        <dbReference type="ARBA" id="ARBA00022989"/>
    </source>
</evidence>
<dbReference type="GO" id="GO:0044038">
    <property type="term" value="P:cell wall macromolecule biosynthetic process"/>
    <property type="evidence" value="ECO:0007669"/>
    <property type="project" value="TreeGrafter"/>
</dbReference>
<dbReference type="EMBL" id="BMNH01000003">
    <property type="protein sequence ID" value="GGO65602.1"/>
    <property type="molecule type" value="Genomic_DNA"/>
</dbReference>
<reference evidence="9" key="1">
    <citation type="journal article" date="2014" name="Int. J. Syst. Evol. Microbiol.">
        <title>Complete genome sequence of Corynebacterium casei LMG S-19264T (=DSM 44701T), isolated from a smear-ripened cheese.</title>
        <authorList>
            <consortium name="US DOE Joint Genome Institute (JGI-PGF)"/>
            <person name="Walter F."/>
            <person name="Albersmeier A."/>
            <person name="Kalinowski J."/>
            <person name="Ruckert C."/>
        </authorList>
    </citation>
    <scope>NUCLEOTIDE SEQUENCE</scope>
    <source>
        <strain evidence="9">CGMCC 4.7368</strain>
    </source>
</reference>
<evidence type="ECO:0000313" key="9">
    <source>
        <dbReference type="EMBL" id="GGO65602.1"/>
    </source>
</evidence>
<feature type="transmembrane region" description="Helical" evidence="8">
    <location>
        <begin position="229"/>
        <end position="249"/>
    </location>
</feature>
<feature type="transmembrane region" description="Helical" evidence="8">
    <location>
        <begin position="150"/>
        <end position="168"/>
    </location>
</feature>
<feature type="transmembrane region" description="Helical" evidence="8">
    <location>
        <begin position="174"/>
        <end position="192"/>
    </location>
</feature>